<dbReference type="PROSITE" id="PS50975">
    <property type="entry name" value="ATP_GRASP"/>
    <property type="match status" value="1"/>
</dbReference>
<dbReference type="GO" id="GO:0016874">
    <property type="term" value="F:ligase activity"/>
    <property type="evidence" value="ECO:0007669"/>
    <property type="project" value="UniProtKB-KW"/>
</dbReference>
<dbReference type="InterPro" id="IPR052032">
    <property type="entry name" value="ATP-dep_AA_Ligase"/>
</dbReference>
<dbReference type="InterPro" id="IPR013815">
    <property type="entry name" value="ATP_grasp_subdomain_1"/>
</dbReference>
<evidence type="ECO:0000256" key="1">
    <source>
        <dbReference type="ARBA" id="ARBA00022598"/>
    </source>
</evidence>
<dbReference type="InterPro" id="IPR003135">
    <property type="entry name" value="ATP-grasp_carboxylate-amine"/>
</dbReference>
<name>A0A518CZK7_9BACT</name>
<dbReference type="AlphaFoldDB" id="A0A518CZK7"/>
<evidence type="ECO:0000259" key="7">
    <source>
        <dbReference type="PROSITE" id="PS50975"/>
    </source>
</evidence>
<dbReference type="RefSeq" id="WP_145186603.1">
    <property type="nucleotide sequence ID" value="NZ_CP036290.1"/>
</dbReference>
<accession>A0A518CZK7</accession>
<keyword evidence="9" id="KW-1185">Reference proteome</keyword>
<dbReference type="PANTHER" id="PTHR43585:SF2">
    <property type="entry name" value="ATP-GRASP ENZYME FSQD"/>
    <property type="match status" value="1"/>
</dbReference>
<dbReference type="Gene3D" id="3.30.1490.20">
    <property type="entry name" value="ATP-grasp fold, A domain"/>
    <property type="match status" value="1"/>
</dbReference>
<dbReference type="Gene3D" id="3.40.50.20">
    <property type="match status" value="1"/>
</dbReference>
<organism evidence="8 9">
    <name type="scientific">Rohdeia mirabilis</name>
    <dbReference type="NCBI Taxonomy" id="2528008"/>
    <lineage>
        <taxon>Bacteria</taxon>
        <taxon>Pseudomonadati</taxon>
        <taxon>Planctomycetota</taxon>
        <taxon>Planctomycetia</taxon>
        <taxon>Planctomycetia incertae sedis</taxon>
        <taxon>Rohdeia</taxon>
    </lineage>
</organism>
<feature type="domain" description="ATP-grasp" evidence="7">
    <location>
        <begin position="131"/>
        <end position="318"/>
    </location>
</feature>
<dbReference type="SUPFAM" id="SSF56059">
    <property type="entry name" value="Glutathione synthetase ATP-binding domain-like"/>
    <property type="match status" value="1"/>
</dbReference>
<dbReference type="PANTHER" id="PTHR43585">
    <property type="entry name" value="FUMIPYRROLE BIOSYNTHESIS PROTEIN C"/>
    <property type="match status" value="1"/>
</dbReference>
<evidence type="ECO:0000256" key="2">
    <source>
        <dbReference type="ARBA" id="ARBA00022741"/>
    </source>
</evidence>
<dbReference type="GO" id="GO:0005524">
    <property type="term" value="F:ATP binding"/>
    <property type="evidence" value="ECO:0007669"/>
    <property type="project" value="UniProtKB-UniRule"/>
</dbReference>
<dbReference type="SMART" id="SM01209">
    <property type="entry name" value="GARS_A"/>
    <property type="match status" value="1"/>
</dbReference>
<dbReference type="GO" id="GO:0006164">
    <property type="term" value="P:purine nucleotide biosynthetic process"/>
    <property type="evidence" value="ECO:0007669"/>
    <property type="project" value="UniProtKB-KW"/>
</dbReference>
<keyword evidence="1" id="KW-0436">Ligase</keyword>
<evidence type="ECO:0000256" key="5">
    <source>
        <dbReference type="PROSITE-ProRule" id="PRU00409"/>
    </source>
</evidence>
<keyword evidence="3" id="KW-0658">Purine biosynthesis</keyword>
<dbReference type="InterPro" id="IPR011761">
    <property type="entry name" value="ATP-grasp"/>
</dbReference>
<evidence type="ECO:0000313" key="8">
    <source>
        <dbReference type="EMBL" id="QDU84661.1"/>
    </source>
</evidence>
<keyword evidence="2 5" id="KW-0547">Nucleotide-binding</keyword>
<gene>
    <name evidence="8" type="ORF">Pla163_17730</name>
</gene>
<sequence>MPAESPKQGSEPDPVDRLAPAGDAPLLLVGHQQGLARAVERLGRPALVLLARGRRRPAHPGIVGVREVDLQRDLASVERAARELLDGRRPAAVVATAERTVVVAAHLREAFGAPGNSRRTALACADKVVMKRAMQEHDVPVATWREVTARTTAKELVDALGLPLMLKPRRDSGGRKQRRVTTVEGAERALAEIAALESGGYGWLAEGWVEGVEMSVESFVHGGNAIFFNPTEYFVPRHANILPAVLRPESAREIRAFAERAVEAAGVERGITHVELFRTRRGLVLGELASRPPGGRLMKLLARAWGFDPWEALLRIELGECPTLPTEPRRTSGVWIVHPGAGRLRAIHGVDTARAVPGVRRVALKAEPGDLVAPREGSGQDLGAIFADGADRDAVAASLTAAHRALRFELE</sequence>
<keyword evidence="4 5" id="KW-0067">ATP-binding</keyword>
<evidence type="ECO:0000256" key="6">
    <source>
        <dbReference type="SAM" id="MobiDB-lite"/>
    </source>
</evidence>
<dbReference type="EMBL" id="CP036290">
    <property type="protein sequence ID" value="QDU84661.1"/>
    <property type="molecule type" value="Genomic_DNA"/>
</dbReference>
<dbReference type="Proteomes" id="UP000319342">
    <property type="component" value="Chromosome"/>
</dbReference>
<dbReference type="GO" id="GO:0046872">
    <property type="term" value="F:metal ion binding"/>
    <property type="evidence" value="ECO:0007669"/>
    <property type="project" value="InterPro"/>
</dbReference>
<evidence type="ECO:0000313" key="9">
    <source>
        <dbReference type="Proteomes" id="UP000319342"/>
    </source>
</evidence>
<dbReference type="Gene3D" id="3.30.470.20">
    <property type="entry name" value="ATP-grasp fold, B domain"/>
    <property type="match status" value="1"/>
</dbReference>
<dbReference type="Pfam" id="PF18603">
    <property type="entry name" value="LAL_C2"/>
    <property type="match status" value="1"/>
</dbReference>
<protein>
    <submittedName>
        <fullName evidence="8">Argininosuccinate lyase</fullName>
    </submittedName>
</protein>
<reference evidence="8 9" key="1">
    <citation type="submission" date="2019-02" db="EMBL/GenBank/DDBJ databases">
        <title>Deep-cultivation of Planctomycetes and their phenomic and genomic characterization uncovers novel biology.</title>
        <authorList>
            <person name="Wiegand S."/>
            <person name="Jogler M."/>
            <person name="Boedeker C."/>
            <person name="Pinto D."/>
            <person name="Vollmers J."/>
            <person name="Rivas-Marin E."/>
            <person name="Kohn T."/>
            <person name="Peeters S.H."/>
            <person name="Heuer A."/>
            <person name="Rast P."/>
            <person name="Oberbeckmann S."/>
            <person name="Bunk B."/>
            <person name="Jeske O."/>
            <person name="Meyerdierks A."/>
            <person name="Storesund J.E."/>
            <person name="Kallscheuer N."/>
            <person name="Luecker S."/>
            <person name="Lage O.M."/>
            <person name="Pohl T."/>
            <person name="Merkel B.J."/>
            <person name="Hornburger P."/>
            <person name="Mueller R.-W."/>
            <person name="Bruemmer F."/>
            <person name="Labrenz M."/>
            <person name="Spormann A.M."/>
            <person name="Op den Camp H."/>
            <person name="Overmann J."/>
            <person name="Amann R."/>
            <person name="Jetten M.S.M."/>
            <person name="Mascher T."/>
            <person name="Medema M.H."/>
            <person name="Devos D.P."/>
            <person name="Kaster A.-K."/>
            <person name="Ovreas L."/>
            <person name="Rohde M."/>
            <person name="Galperin M.Y."/>
            <person name="Jogler C."/>
        </authorList>
    </citation>
    <scope>NUCLEOTIDE SEQUENCE [LARGE SCALE GENOMIC DNA]</scope>
    <source>
        <strain evidence="8 9">Pla163</strain>
    </source>
</reference>
<proteinExistence type="predicted"/>
<dbReference type="OrthoDB" id="276500at2"/>
<feature type="region of interest" description="Disordered" evidence="6">
    <location>
        <begin position="1"/>
        <end position="21"/>
    </location>
</feature>
<dbReference type="Pfam" id="PF02222">
    <property type="entry name" value="ATP-grasp"/>
    <property type="match status" value="1"/>
</dbReference>
<dbReference type="GO" id="GO:0016829">
    <property type="term" value="F:lyase activity"/>
    <property type="evidence" value="ECO:0007669"/>
    <property type="project" value="UniProtKB-KW"/>
</dbReference>
<keyword evidence="8" id="KW-0456">Lyase</keyword>
<evidence type="ECO:0000256" key="4">
    <source>
        <dbReference type="ARBA" id="ARBA00022840"/>
    </source>
</evidence>
<evidence type="ECO:0000256" key="3">
    <source>
        <dbReference type="ARBA" id="ARBA00022755"/>
    </source>
</evidence>
<dbReference type="InterPro" id="IPR040570">
    <property type="entry name" value="LAL_C2"/>
</dbReference>